<evidence type="ECO:0000313" key="3">
    <source>
        <dbReference type="EMBL" id="KAG6729128.1"/>
    </source>
</evidence>
<dbReference type="Proteomes" id="UP000811246">
    <property type="component" value="Chromosome 1"/>
</dbReference>
<evidence type="ECO:0000256" key="1">
    <source>
        <dbReference type="SAM" id="MobiDB-lite"/>
    </source>
</evidence>
<dbReference type="EMBL" id="CM031825">
    <property type="protein sequence ID" value="KAG6729128.1"/>
    <property type="molecule type" value="Genomic_DNA"/>
</dbReference>
<feature type="region of interest" description="Disordered" evidence="1">
    <location>
        <begin position="39"/>
        <end position="78"/>
    </location>
</feature>
<dbReference type="AlphaFoldDB" id="A0A922K1H2"/>
<feature type="chain" id="PRO_5037803828" evidence="2">
    <location>
        <begin position="33"/>
        <end position="102"/>
    </location>
</feature>
<protein>
    <submittedName>
        <fullName evidence="3">Uncharacterized protein</fullName>
    </submittedName>
</protein>
<feature type="signal peptide" evidence="2">
    <location>
        <begin position="1"/>
        <end position="32"/>
    </location>
</feature>
<comment type="caution">
    <text evidence="3">The sequence shown here is derived from an EMBL/GenBank/DDBJ whole genome shotgun (WGS) entry which is preliminary data.</text>
</comment>
<evidence type="ECO:0000256" key="2">
    <source>
        <dbReference type="SAM" id="SignalP"/>
    </source>
</evidence>
<proteinExistence type="predicted"/>
<reference evidence="3" key="1">
    <citation type="submission" date="2021-01" db="EMBL/GenBank/DDBJ databases">
        <authorList>
            <person name="Lovell J.T."/>
            <person name="Bentley N."/>
            <person name="Bhattarai G."/>
            <person name="Jenkins J.W."/>
            <person name="Sreedasyam A."/>
            <person name="Alarcon Y."/>
            <person name="Bock C."/>
            <person name="Boston L."/>
            <person name="Carlson J."/>
            <person name="Cervantes K."/>
            <person name="Clermont K."/>
            <person name="Krom N."/>
            <person name="Kubenka K."/>
            <person name="Mamidi S."/>
            <person name="Mattison C."/>
            <person name="Monteros M."/>
            <person name="Pisani C."/>
            <person name="Plott C."/>
            <person name="Rajasekar S."/>
            <person name="Rhein H.S."/>
            <person name="Rohla C."/>
            <person name="Song M."/>
            <person name="Hilaire R.S."/>
            <person name="Shu S."/>
            <person name="Wells L."/>
            <person name="Wang X."/>
            <person name="Webber J."/>
            <person name="Heerema R.J."/>
            <person name="Klein P."/>
            <person name="Conner P."/>
            <person name="Grauke L."/>
            <person name="Grimwood J."/>
            <person name="Schmutz J."/>
            <person name="Randall J.J."/>
        </authorList>
    </citation>
    <scope>NUCLEOTIDE SEQUENCE</scope>
    <source>
        <tissue evidence="3">Leaf</tissue>
    </source>
</reference>
<accession>A0A922K1H2</accession>
<gene>
    <name evidence="3" type="ORF">I3842_01G011300</name>
</gene>
<evidence type="ECO:0000313" key="4">
    <source>
        <dbReference type="Proteomes" id="UP000811246"/>
    </source>
</evidence>
<keyword evidence="2" id="KW-0732">Signal</keyword>
<feature type="compositionally biased region" description="Basic and acidic residues" evidence="1">
    <location>
        <begin position="50"/>
        <end position="64"/>
    </location>
</feature>
<name>A0A922K1H2_CARIL</name>
<organism evidence="3 4">
    <name type="scientific">Carya illinoinensis</name>
    <name type="common">Pecan</name>
    <dbReference type="NCBI Taxonomy" id="32201"/>
    <lineage>
        <taxon>Eukaryota</taxon>
        <taxon>Viridiplantae</taxon>
        <taxon>Streptophyta</taxon>
        <taxon>Embryophyta</taxon>
        <taxon>Tracheophyta</taxon>
        <taxon>Spermatophyta</taxon>
        <taxon>Magnoliopsida</taxon>
        <taxon>eudicotyledons</taxon>
        <taxon>Gunneridae</taxon>
        <taxon>Pentapetalae</taxon>
        <taxon>rosids</taxon>
        <taxon>fabids</taxon>
        <taxon>Fagales</taxon>
        <taxon>Juglandaceae</taxon>
        <taxon>Carya</taxon>
    </lineage>
</organism>
<sequence>MGIKETNPGTSSPMRQQLFLVLLVLIMILVLTQPSLVDSRTLGPESKKRKTDDPEAVDGRESVREASFTSTSSADSIGGGRVLVRDRVFTLASGPSRKGSGH</sequence>